<accession>A0A967CA35</accession>
<dbReference type="InterPro" id="IPR024079">
    <property type="entry name" value="MetalloPept_cat_dom_sf"/>
</dbReference>
<evidence type="ECO:0000313" key="4">
    <source>
        <dbReference type="Proteomes" id="UP000761264"/>
    </source>
</evidence>
<evidence type="ECO:0000259" key="2">
    <source>
        <dbReference type="SMART" id="SM00235"/>
    </source>
</evidence>
<sequence>MARKKSSAKKPSAKKSSARKSKVVAKDAANADVKICALPPAPERDLAPTMDPFRASLIRFMDKKWVNGTALNYYFFRKPAAWRGAANQEQAVRDAFQEWKDLGLGLVFNEVEAPEDAEVRIGFDQRDGSWSYVGRDAIDHASDPRKRTMNFGWDLTTPYGRDTALHEIGHALGFPHEHQNPNAGIVWDEAAVIANFSGPPNNWPEDQIRHNILRKIDPSLVEGSEWDPDSIMHYRFGAGLIQQPARYQTHSLIPAPGLSPVDIDRAAAFYPMIKREPKLRSYESQRITILPGEQLNFVIEPERSRLYSMQTFGGMDTVMVLFEEIDGQPFYMDGDDDSGSDFNAKITVRLRRGRRYILRLRLYYAMQQGEGVVMLW</sequence>
<reference evidence="3" key="1">
    <citation type="submission" date="2020-03" db="EMBL/GenBank/DDBJ databases">
        <title>Genome of Pelagibius litoralis DSM 21314T.</title>
        <authorList>
            <person name="Wang G."/>
        </authorList>
    </citation>
    <scope>NUCLEOTIDE SEQUENCE</scope>
    <source>
        <strain evidence="3">DSM 21314</strain>
    </source>
</reference>
<dbReference type="Gene3D" id="3.40.390.10">
    <property type="entry name" value="Collagenase (Catalytic Domain)"/>
    <property type="match status" value="1"/>
</dbReference>
<feature type="compositionally biased region" description="Basic residues" evidence="1">
    <location>
        <begin position="1"/>
        <end position="23"/>
    </location>
</feature>
<dbReference type="Pfam" id="PF01400">
    <property type="entry name" value="Astacin"/>
    <property type="match status" value="1"/>
</dbReference>
<comment type="caution">
    <text evidence="3">The sequence shown here is derived from an EMBL/GenBank/DDBJ whole genome shotgun (WGS) entry which is preliminary data.</text>
</comment>
<dbReference type="GO" id="GO:0004222">
    <property type="term" value="F:metalloendopeptidase activity"/>
    <property type="evidence" value="ECO:0007669"/>
    <property type="project" value="InterPro"/>
</dbReference>
<organism evidence="3 4">
    <name type="scientific">Pelagibius litoralis</name>
    <dbReference type="NCBI Taxonomy" id="374515"/>
    <lineage>
        <taxon>Bacteria</taxon>
        <taxon>Pseudomonadati</taxon>
        <taxon>Pseudomonadota</taxon>
        <taxon>Alphaproteobacteria</taxon>
        <taxon>Rhodospirillales</taxon>
        <taxon>Rhodovibrionaceae</taxon>
        <taxon>Pelagibius</taxon>
    </lineage>
</organism>
<dbReference type="RefSeq" id="WP_167220367.1">
    <property type="nucleotide sequence ID" value="NZ_JAAQPH010000001.1"/>
</dbReference>
<keyword evidence="4" id="KW-1185">Reference proteome</keyword>
<dbReference type="SUPFAM" id="SSF55486">
    <property type="entry name" value="Metalloproteases ('zincins'), catalytic domain"/>
    <property type="match status" value="1"/>
</dbReference>
<evidence type="ECO:0000256" key="1">
    <source>
        <dbReference type="SAM" id="MobiDB-lite"/>
    </source>
</evidence>
<feature type="region of interest" description="Disordered" evidence="1">
    <location>
        <begin position="1"/>
        <end position="26"/>
    </location>
</feature>
<gene>
    <name evidence="3" type="ORF">HBA54_00570</name>
</gene>
<name>A0A967CA35_9PROT</name>
<dbReference type="AlphaFoldDB" id="A0A967CA35"/>
<proteinExistence type="predicted"/>
<dbReference type="EMBL" id="JAAQPH010000001">
    <property type="protein sequence ID" value="NIA67079.1"/>
    <property type="molecule type" value="Genomic_DNA"/>
</dbReference>
<dbReference type="Proteomes" id="UP000761264">
    <property type="component" value="Unassembled WGS sequence"/>
</dbReference>
<feature type="domain" description="Peptidase metallopeptidase" evidence="2">
    <location>
        <begin position="61"/>
        <end position="219"/>
    </location>
</feature>
<dbReference type="SMART" id="SM00235">
    <property type="entry name" value="ZnMc"/>
    <property type="match status" value="1"/>
</dbReference>
<evidence type="ECO:0000313" key="3">
    <source>
        <dbReference type="EMBL" id="NIA67079.1"/>
    </source>
</evidence>
<dbReference type="InterPro" id="IPR006026">
    <property type="entry name" value="Peptidase_Metallo"/>
</dbReference>
<protein>
    <recommendedName>
        <fullName evidence="2">Peptidase metallopeptidase domain-containing protein</fullName>
    </recommendedName>
</protein>
<dbReference type="InterPro" id="IPR001506">
    <property type="entry name" value="Peptidase_M12A"/>
</dbReference>
<dbReference type="GO" id="GO:0006508">
    <property type="term" value="P:proteolysis"/>
    <property type="evidence" value="ECO:0007669"/>
    <property type="project" value="InterPro"/>
</dbReference>
<dbReference type="GO" id="GO:0008270">
    <property type="term" value="F:zinc ion binding"/>
    <property type="evidence" value="ECO:0007669"/>
    <property type="project" value="InterPro"/>
</dbReference>